<evidence type="ECO:0000256" key="3">
    <source>
        <dbReference type="ARBA" id="ARBA00022701"/>
    </source>
</evidence>
<feature type="binding site" evidence="9">
    <location>
        <begin position="269"/>
        <end position="276"/>
    </location>
    <ligand>
        <name>ATP</name>
        <dbReference type="ChEBI" id="CHEBI:30616"/>
    </ligand>
</feature>
<evidence type="ECO:0000256" key="10">
    <source>
        <dbReference type="RuleBase" id="RU000394"/>
    </source>
</evidence>
<name>K2MB17_TRYCR</name>
<evidence type="ECO:0000256" key="7">
    <source>
        <dbReference type="ARBA" id="ARBA00023212"/>
    </source>
</evidence>
<dbReference type="GO" id="GO:0005874">
    <property type="term" value="C:microtubule"/>
    <property type="evidence" value="ECO:0007669"/>
    <property type="project" value="UniProtKB-KW"/>
</dbReference>
<keyword evidence="7" id="KW-0206">Cytoskeleton</keyword>
<dbReference type="SMART" id="SM00129">
    <property type="entry name" value="KISc"/>
    <property type="match status" value="1"/>
</dbReference>
<evidence type="ECO:0000256" key="6">
    <source>
        <dbReference type="ARBA" id="ARBA00023175"/>
    </source>
</evidence>
<feature type="compositionally biased region" description="Low complexity" evidence="11">
    <location>
        <begin position="538"/>
        <end position="568"/>
    </location>
</feature>
<keyword evidence="2" id="KW-0963">Cytoplasm</keyword>
<dbReference type="FunFam" id="3.40.850.10:FF:000012">
    <property type="entry name" value="Kinesin-like protein"/>
    <property type="match status" value="1"/>
</dbReference>
<dbReference type="InterPro" id="IPR019821">
    <property type="entry name" value="Kinesin_motor_CS"/>
</dbReference>
<evidence type="ECO:0000256" key="2">
    <source>
        <dbReference type="ARBA" id="ARBA00022490"/>
    </source>
</evidence>
<evidence type="ECO:0000256" key="12">
    <source>
        <dbReference type="SAM" id="Phobius"/>
    </source>
</evidence>
<keyword evidence="12" id="KW-0812">Transmembrane</keyword>
<keyword evidence="12" id="KW-1133">Transmembrane helix</keyword>
<keyword evidence="4 9" id="KW-0547">Nucleotide-binding</keyword>
<dbReference type="GO" id="GO:0003777">
    <property type="term" value="F:microtubule motor activity"/>
    <property type="evidence" value="ECO:0007669"/>
    <property type="project" value="InterPro"/>
</dbReference>
<evidence type="ECO:0000256" key="9">
    <source>
        <dbReference type="PROSITE-ProRule" id="PRU00283"/>
    </source>
</evidence>
<proteinExistence type="inferred from homology"/>
<keyword evidence="15" id="KW-1185">Reference proteome</keyword>
<dbReference type="GO" id="GO:0005524">
    <property type="term" value="F:ATP binding"/>
    <property type="evidence" value="ECO:0007669"/>
    <property type="project" value="UniProtKB-UniRule"/>
</dbReference>
<dbReference type="PANTHER" id="PTHR47971">
    <property type="entry name" value="KINESIN-RELATED PROTEIN 6"/>
    <property type="match status" value="1"/>
</dbReference>
<accession>K2MB17</accession>
<dbReference type="PROSITE" id="PS00411">
    <property type="entry name" value="KINESIN_MOTOR_1"/>
    <property type="match status" value="1"/>
</dbReference>
<dbReference type="EMBL" id="AHKC01009876">
    <property type="protein sequence ID" value="EKF32358.1"/>
    <property type="molecule type" value="Genomic_DNA"/>
</dbReference>
<dbReference type="Proteomes" id="UP000007350">
    <property type="component" value="Unassembled WGS sequence"/>
</dbReference>
<organism evidence="14 15">
    <name type="scientific">Trypanosoma cruzi marinkellei</name>
    <dbReference type="NCBI Taxonomy" id="85056"/>
    <lineage>
        <taxon>Eukaryota</taxon>
        <taxon>Discoba</taxon>
        <taxon>Euglenozoa</taxon>
        <taxon>Kinetoplastea</taxon>
        <taxon>Metakinetoplastina</taxon>
        <taxon>Trypanosomatida</taxon>
        <taxon>Trypanosomatidae</taxon>
        <taxon>Trypanosoma</taxon>
        <taxon>Schizotrypanum</taxon>
    </lineage>
</organism>
<feature type="domain" description="Kinesin motor" evidence="13">
    <location>
        <begin position="179"/>
        <end position="498"/>
    </location>
</feature>
<dbReference type="CDD" id="cd01367">
    <property type="entry name" value="KISc_KIF2_like"/>
    <property type="match status" value="1"/>
</dbReference>
<keyword evidence="5 9" id="KW-0067">ATP-binding</keyword>
<comment type="subcellular location">
    <subcellularLocation>
        <location evidence="1">Cytoplasm</location>
        <location evidence="1">Cytoskeleton</location>
    </subcellularLocation>
</comment>
<dbReference type="InterPro" id="IPR027417">
    <property type="entry name" value="P-loop_NTPase"/>
</dbReference>
<gene>
    <name evidence="14" type="ORF">MOQ_003792</name>
</gene>
<evidence type="ECO:0000313" key="14">
    <source>
        <dbReference type="EMBL" id="EKF32358.1"/>
    </source>
</evidence>
<dbReference type="Pfam" id="PF00225">
    <property type="entry name" value="Kinesin"/>
    <property type="match status" value="1"/>
</dbReference>
<dbReference type="AlphaFoldDB" id="K2MB17"/>
<dbReference type="PRINTS" id="PR00380">
    <property type="entry name" value="KINESINHEAVY"/>
</dbReference>
<evidence type="ECO:0000256" key="8">
    <source>
        <dbReference type="ARBA" id="ARBA00061030"/>
    </source>
</evidence>
<comment type="similarity">
    <text evidence="8">Belongs to the TRAFAC class myosin-kinesin ATPase superfamily. Kinesin family. KIN-13 subfamily.</text>
</comment>
<feature type="transmembrane region" description="Helical" evidence="12">
    <location>
        <begin position="12"/>
        <end position="39"/>
    </location>
</feature>
<keyword evidence="3 10" id="KW-0493">Microtubule</keyword>
<dbReference type="PROSITE" id="PS50067">
    <property type="entry name" value="KINESIN_MOTOR_2"/>
    <property type="match status" value="1"/>
</dbReference>
<keyword evidence="6 9" id="KW-0505">Motor protein</keyword>
<sequence length="725" mass="81841">MSTVSLYGFFFHNLFIVCFSPSSFCFCFLLLLSFFFSFLSCGVGCVQMSSWELQLLEVLERYSIGHLLGTFMNAGLSCDDLLSLHIDQYRNYGVTDDEKIHLYQAIQHLRRETNGRIKPSSPEDSMMMMPTFSVRPTMTADIDELSDEKESRERQYTERGTTVLTKSADSREIKRRKSRIVVAVRKRPLNLVESQRGFADVISTNSLDELVLAEPRQKVDLTKYTHTHRFFFDEVFSETATNADVYRRTAATLIDTVFEGGYATCFAYGQTGSGKTHTMLGSGAEPGIYALAAEEMFARIDSGKDLYVSFYEIYSGKLYDLLNGRQSLRCLEDGKQNVNICGLTEHLQADVRSIMRLIEEGNRIRSSGTTGANDTSSRSHAILEIKARGREDKKLFGKFTFIDLAGSERGADTLDCDRQTRIEGAQINKSLLALKECIRSLDLNRRHVPFRGSKLTEVLRDSFVGNCRTVMIGAVSPASNSCEHTLNTLRYADRVKELKKSVGERRPIEENEQSELLFERKLPMPTARPSINGRLSTPPVGVVNLPNNKNGNKANSKGSGKCKSNGTNLAAWKSEGGRRSGVMRPSGILPAKAFETNHGEIGYKRGREFDDQQQQSELLARKSVDLDIGVRYDRVVDEIVKLEHVCVQTHRRYLDEDMKIIKEEFAQIMSVEMPNSDIDAYVNNVLNLLNNKLQAIHQFQGEMLRLRSMLDEEEALSRQLEQTGQ</sequence>
<keyword evidence="12" id="KW-0472">Membrane</keyword>
<dbReference type="PANTHER" id="PTHR47971:SF8">
    <property type="entry name" value="KINESIN-LIKE PROTEIN"/>
    <property type="match status" value="1"/>
</dbReference>
<feature type="region of interest" description="Disordered" evidence="11">
    <location>
        <begin position="528"/>
        <end position="568"/>
    </location>
</feature>
<dbReference type="InterPro" id="IPR001752">
    <property type="entry name" value="Kinesin_motor_dom"/>
</dbReference>
<evidence type="ECO:0000256" key="11">
    <source>
        <dbReference type="SAM" id="MobiDB-lite"/>
    </source>
</evidence>
<dbReference type="Gene3D" id="3.40.850.10">
    <property type="entry name" value="Kinesin motor domain"/>
    <property type="match status" value="1"/>
</dbReference>
<evidence type="ECO:0000313" key="15">
    <source>
        <dbReference type="Proteomes" id="UP000007350"/>
    </source>
</evidence>
<dbReference type="InterPro" id="IPR027640">
    <property type="entry name" value="Kinesin-like_fam"/>
</dbReference>
<protein>
    <recommendedName>
        <fullName evidence="10">Kinesin-like protein</fullName>
    </recommendedName>
</protein>
<evidence type="ECO:0000256" key="5">
    <source>
        <dbReference type="ARBA" id="ARBA00022840"/>
    </source>
</evidence>
<dbReference type="OrthoDB" id="3176171at2759"/>
<dbReference type="InterPro" id="IPR036961">
    <property type="entry name" value="Kinesin_motor_dom_sf"/>
</dbReference>
<dbReference type="GO" id="GO:0008017">
    <property type="term" value="F:microtubule binding"/>
    <property type="evidence" value="ECO:0007669"/>
    <property type="project" value="InterPro"/>
</dbReference>
<dbReference type="GO" id="GO:0007019">
    <property type="term" value="P:microtubule depolymerization"/>
    <property type="evidence" value="ECO:0007669"/>
    <property type="project" value="TreeGrafter"/>
</dbReference>
<evidence type="ECO:0000256" key="4">
    <source>
        <dbReference type="ARBA" id="ARBA00022741"/>
    </source>
</evidence>
<dbReference type="GO" id="GO:0007018">
    <property type="term" value="P:microtubule-based movement"/>
    <property type="evidence" value="ECO:0007669"/>
    <property type="project" value="InterPro"/>
</dbReference>
<evidence type="ECO:0000256" key="1">
    <source>
        <dbReference type="ARBA" id="ARBA00004245"/>
    </source>
</evidence>
<reference evidence="14 15" key="1">
    <citation type="journal article" date="2012" name="BMC Genomics">
        <title>Comparative genomic analysis of human infective Trypanosoma cruzi lineages with the bat-restricted subspecies T. cruzi marinkellei.</title>
        <authorList>
            <person name="Franzen O."/>
            <person name="Talavera-Lopez C."/>
            <person name="Ochaya S."/>
            <person name="Butler C.E."/>
            <person name="Messenger L.A."/>
            <person name="Lewis M.D."/>
            <person name="Llewellyn M.S."/>
            <person name="Marinkelle C.J."/>
            <person name="Tyler K.M."/>
            <person name="Miles M.A."/>
            <person name="Andersson B."/>
        </authorList>
    </citation>
    <scope>NUCLEOTIDE SEQUENCE [LARGE SCALE GENOMIC DNA]</scope>
    <source>
        <strain evidence="14 15">B7</strain>
    </source>
</reference>
<comment type="caution">
    <text evidence="14">The sequence shown here is derived from an EMBL/GenBank/DDBJ whole genome shotgun (WGS) entry which is preliminary data.</text>
</comment>
<dbReference type="SUPFAM" id="SSF52540">
    <property type="entry name" value="P-loop containing nucleoside triphosphate hydrolases"/>
    <property type="match status" value="1"/>
</dbReference>
<evidence type="ECO:0000259" key="13">
    <source>
        <dbReference type="PROSITE" id="PS50067"/>
    </source>
</evidence>